<dbReference type="Pfam" id="PF01205">
    <property type="entry name" value="Impact_N"/>
    <property type="match status" value="1"/>
</dbReference>
<protein>
    <recommendedName>
        <fullName evidence="3">Impact N-terminal domain-containing protein</fullName>
    </recommendedName>
</protein>
<dbReference type="AlphaFoldDB" id="A0A8H7MGK1"/>
<evidence type="ECO:0000313" key="4">
    <source>
        <dbReference type="EMBL" id="KAF9692452.1"/>
    </source>
</evidence>
<dbReference type="PANTHER" id="PTHR16301:SF25">
    <property type="entry name" value="PROTEIN IMPACT"/>
    <property type="match status" value="1"/>
</dbReference>
<dbReference type="InterPro" id="IPR001498">
    <property type="entry name" value="Impact_N"/>
</dbReference>
<proteinExistence type="inferred from homology"/>
<dbReference type="EMBL" id="RZGK01000018">
    <property type="protein sequence ID" value="KAF9692452.1"/>
    <property type="molecule type" value="Genomic_DNA"/>
</dbReference>
<dbReference type="PANTHER" id="PTHR16301">
    <property type="entry name" value="IMPACT-RELATED"/>
    <property type="match status" value="1"/>
</dbReference>
<reference evidence="4" key="1">
    <citation type="submission" date="2018-12" db="EMBL/GenBank/DDBJ databases">
        <authorList>
            <person name="Syme R.A."/>
            <person name="Farfan-Caceres L."/>
            <person name="Lichtenzveig J."/>
        </authorList>
    </citation>
    <scope>NUCLEOTIDE SEQUENCE</scope>
    <source>
        <strain evidence="4">Al4</strain>
    </source>
</reference>
<name>A0A8H7MGK1_9PLEO</name>
<dbReference type="Gene3D" id="3.30.230.30">
    <property type="entry name" value="Impact, N-terminal domain"/>
    <property type="match status" value="1"/>
</dbReference>
<evidence type="ECO:0000256" key="2">
    <source>
        <dbReference type="SAM" id="MobiDB-lite"/>
    </source>
</evidence>
<evidence type="ECO:0000256" key="1">
    <source>
        <dbReference type="ARBA" id="ARBA00007665"/>
    </source>
</evidence>
<dbReference type="Proteomes" id="UP000651452">
    <property type="component" value="Unassembled WGS sequence"/>
</dbReference>
<comment type="similarity">
    <text evidence="1">Belongs to the IMPACT family.</text>
</comment>
<accession>A0A8H7MGK1</accession>
<reference evidence="4" key="2">
    <citation type="submission" date="2020-09" db="EMBL/GenBank/DDBJ databases">
        <title>Reference genome assembly for Australian Ascochyta lentis isolate Al4.</title>
        <authorList>
            <person name="Lee R.C."/>
            <person name="Farfan-Caceres L.M."/>
            <person name="Debler J.W."/>
            <person name="Williams A.H."/>
            <person name="Henares B.M."/>
        </authorList>
    </citation>
    <scope>NUCLEOTIDE SEQUENCE</scope>
    <source>
        <strain evidence="4">Al4</strain>
    </source>
</reference>
<evidence type="ECO:0000259" key="3">
    <source>
        <dbReference type="Pfam" id="PF01205"/>
    </source>
</evidence>
<dbReference type="GO" id="GO:0006446">
    <property type="term" value="P:regulation of translational initiation"/>
    <property type="evidence" value="ECO:0007669"/>
    <property type="project" value="TreeGrafter"/>
</dbReference>
<dbReference type="GO" id="GO:0140469">
    <property type="term" value="P:GCN2-mediated signaling"/>
    <property type="evidence" value="ECO:0007669"/>
    <property type="project" value="TreeGrafter"/>
</dbReference>
<dbReference type="InterPro" id="IPR020568">
    <property type="entry name" value="Ribosomal_Su5_D2-typ_SF"/>
</dbReference>
<comment type="caution">
    <text evidence="4">The sequence shown here is derived from an EMBL/GenBank/DDBJ whole genome shotgun (WGS) entry which is preliminary data.</text>
</comment>
<keyword evidence="5" id="KW-1185">Reference proteome</keyword>
<feature type="domain" description="Impact N-terminal" evidence="3">
    <location>
        <begin position="28"/>
        <end position="131"/>
    </location>
</feature>
<dbReference type="OrthoDB" id="69641at2759"/>
<evidence type="ECO:0000313" key="5">
    <source>
        <dbReference type="Proteomes" id="UP000651452"/>
    </source>
</evidence>
<feature type="region of interest" description="Disordered" evidence="2">
    <location>
        <begin position="57"/>
        <end position="80"/>
    </location>
</feature>
<dbReference type="SUPFAM" id="SSF54211">
    <property type="entry name" value="Ribosomal protein S5 domain 2-like"/>
    <property type="match status" value="1"/>
</dbReference>
<dbReference type="InterPro" id="IPR023582">
    <property type="entry name" value="Impact"/>
</dbReference>
<sequence>MTQKRSHTESTLTIPETFHSAKIHEQTSSFIGCFSPTLSAPVLQRLPEFRTATHKMAAWRKPSRQKSLDPAKPLFDTTHDDDGESWAGTRLARVLNDTQVVGTVVVARWYGGQNIGPVRFTHIENCAKEAIWKWKVATADAEKESAAKKQRMDDEARKKELVEELAQRDHSIFALRRLLAEKRAKLSGEEMVPVTPQKGMEYVKMGVEVLKRLDKARDATIAAILKQMDKLDEDLKLVEGLDDNALGDLKEIGSPEVQPDETHAVAQTPGADCQDVGDGVKEDLARVGTKKEIATLDSVGKSDGVNLMHSVT</sequence>
<dbReference type="InterPro" id="IPR036956">
    <property type="entry name" value="Impact_N_sf"/>
</dbReference>
<gene>
    <name evidence="4" type="ORF">EKO04_009608</name>
</gene>
<organism evidence="4 5">
    <name type="scientific">Ascochyta lentis</name>
    <dbReference type="NCBI Taxonomy" id="205686"/>
    <lineage>
        <taxon>Eukaryota</taxon>
        <taxon>Fungi</taxon>
        <taxon>Dikarya</taxon>
        <taxon>Ascomycota</taxon>
        <taxon>Pezizomycotina</taxon>
        <taxon>Dothideomycetes</taxon>
        <taxon>Pleosporomycetidae</taxon>
        <taxon>Pleosporales</taxon>
        <taxon>Pleosporineae</taxon>
        <taxon>Didymellaceae</taxon>
        <taxon>Ascochyta</taxon>
    </lineage>
</organism>
<dbReference type="GO" id="GO:0005737">
    <property type="term" value="C:cytoplasm"/>
    <property type="evidence" value="ECO:0007669"/>
    <property type="project" value="TreeGrafter"/>
</dbReference>